<proteinExistence type="predicted"/>
<accession>A0A1L3NII9</accession>
<dbReference type="PANTHER" id="PTHR35797:SF1">
    <property type="entry name" value="PROTEASE"/>
    <property type="match status" value="1"/>
</dbReference>
<evidence type="ECO:0000256" key="1">
    <source>
        <dbReference type="SAM" id="Phobius"/>
    </source>
</evidence>
<evidence type="ECO:0000313" key="2">
    <source>
        <dbReference type="EMBL" id="APH15947.1"/>
    </source>
</evidence>
<dbReference type="InterPro" id="IPR042150">
    <property type="entry name" value="MmRce1-like"/>
</dbReference>
<feature type="transmembrane region" description="Helical" evidence="1">
    <location>
        <begin position="33"/>
        <end position="54"/>
    </location>
</feature>
<dbReference type="eggNOG" id="COG1266">
    <property type="taxonomic scope" value="Bacteria"/>
</dbReference>
<name>A0A1L3NII9_CLOSG</name>
<keyword evidence="1" id="KW-0812">Transmembrane</keyword>
<organism evidence="2 3">
    <name type="scientific">Clostridium sporogenes</name>
    <dbReference type="NCBI Taxonomy" id="1509"/>
    <lineage>
        <taxon>Bacteria</taxon>
        <taxon>Bacillati</taxon>
        <taxon>Bacillota</taxon>
        <taxon>Clostridia</taxon>
        <taxon>Eubacteriales</taxon>
        <taxon>Clostridiaceae</taxon>
        <taxon>Clostridium</taxon>
    </lineage>
</organism>
<protein>
    <submittedName>
        <fullName evidence="2">Putative membrane protein</fullName>
    </submittedName>
</protein>
<dbReference type="EMBL" id="CP013243">
    <property type="protein sequence ID" value="APH15947.1"/>
    <property type="molecule type" value="Genomic_DNA"/>
</dbReference>
<dbReference type="AlphaFoldDB" id="A0A1L3NII9"/>
<sequence length="70" mass="7895">MKTKNIWAVSMIHFINNNLGFILYGSIGADVVLSGKLVLGNLFCIFVVYLPFLFTKEYNKKEAEVSNYSA</sequence>
<dbReference type="PANTHER" id="PTHR35797">
    <property type="entry name" value="PROTEASE-RELATED"/>
    <property type="match status" value="1"/>
</dbReference>
<feature type="transmembrane region" description="Helical" evidence="1">
    <location>
        <begin position="7"/>
        <end position="27"/>
    </location>
</feature>
<reference evidence="2 3" key="1">
    <citation type="submission" date="2015-11" db="EMBL/GenBank/DDBJ databases">
        <authorList>
            <person name="Hill K.K."/>
            <person name="Shirey T.B."/>
            <person name="Raphael B."/>
            <person name="Daligault H.E."/>
            <person name="Davenport K.W."/>
            <person name="Bruce D.C."/>
            <person name="Foley B.T."/>
            <person name="Johnson S.L."/>
        </authorList>
    </citation>
    <scope>NUCLEOTIDE SEQUENCE [LARGE SCALE GENOMIC DNA]</scope>
    <source>
        <strain evidence="2 3">CDC_1632</strain>
    </source>
</reference>
<dbReference type="Proteomes" id="UP000182204">
    <property type="component" value="Chromosome"/>
</dbReference>
<gene>
    <name evidence="2" type="ORF">NPD5_1514</name>
</gene>
<evidence type="ECO:0000313" key="3">
    <source>
        <dbReference type="Proteomes" id="UP000182204"/>
    </source>
</evidence>
<keyword evidence="1" id="KW-0472">Membrane</keyword>
<keyword evidence="1" id="KW-1133">Transmembrane helix</keyword>